<accession>A0ACB5SXV0</accession>
<proteinExistence type="predicted"/>
<comment type="caution">
    <text evidence="1">The sequence shown here is derived from an EMBL/GenBank/DDBJ whole genome shotgun (WGS) entry which is preliminary data.</text>
</comment>
<reference evidence="1" key="1">
    <citation type="submission" date="2023-04" db="EMBL/GenBank/DDBJ databases">
        <title>Ambrosiozyma monospora NBRC 10751.</title>
        <authorList>
            <person name="Ichikawa N."/>
            <person name="Sato H."/>
            <person name="Tonouchi N."/>
        </authorList>
    </citation>
    <scope>NUCLEOTIDE SEQUENCE</scope>
    <source>
        <strain evidence="1">NBRC 10751</strain>
    </source>
</reference>
<evidence type="ECO:0000313" key="1">
    <source>
        <dbReference type="EMBL" id="GME75761.1"/>
    </source>
</evidence>
<dbReference type="EMBL" id="BSXS01001305">
    <property type="protein sequence ID" value="GME75761.1"/>
    <property type="molecule type" value="Genomic_DNA"/>
</dbReference>
<gene>
    <name evidence="1" type="ORF">Amon02_000230500</name>
</gene>
<evidence type="ECO:0000313" key="2">
    <source>
        <dbReference type="Proteomes" id="UP001165064"/>
    </source>
</evidence>
<organism evidence="1 2">
    <name type="scientific">Ambrosiozyma monospora</name>
    <name type="common">Yeast</name>
    <name type="synonym">Endomycopsis monosporus</name>
    <dbReference type="NCBI Taxonomy" id="43982"/>
    <lineage>
        <taxon>Eukaryota</taxon>
        <taxon>Fungi</taxon>
        <taxon>Dikarya</taxon>
        <taxon>Ascomycota</taxon>
        <taxon>Saccharomycotina</taxon>
        <taxon>Pichiomycetes</taxon>
        <taxon>Pichiales</taxon>
        <taxon>Pichiaceae</taxon>
        <taxon>Ambrosiozyma</taxon>
    </lineage>
</organism>
<keyword evidence="2" id="KW-1185">Reference proteome</keyword>
<dbReference type="Proteomes" id="UP001165064">
    <property type="component" value="Unassembled WGS sequence"/>
</dbReference>
<sequence length="643" mass="73475">MVLSDIILLLEQDSPFNRMIFNLLRESRLVFDLDSFGRTIITIEHITGSILDSSPLISQLGHAMKSNSVKFSEVTCSQILYGQYANSPISSLFNEGLKLLVDLSTEINIDILEGEIDLETWGTNGWITRVRKSCFIVKWLRGEELMSYKKWLPKMVNMKELEIRFCASPVVNLNLFLQALGTLQALKKLRFVLLLSFSSMRNNSDDSDPAELFKKFAALHKNQFTVKVIRQGIYLIDYDGESPEETIAKELEPLKSLITGLNIEVNITQRTEFGFGFLKSYRDLEELTANASEIAGLSEMEMKLKSFDGIPFDFPKLKSLYLYGFVIDKKMFESLPNSLAFLLIRDCNLSNRNDRGLHLLKFPTGLQVFRFRSKDETKYKYPVIENSSDLTSLHTVEIDTSPDPFSLIGFGQSERALPQPFLGSLPTTLRTFNMRAQSSDFDWNRISFLPLKSIQKLTLNFSNNAMKTIPPFNLDRIPSSLIYLDLSLANRDYIGRLHTPLLRHLYIDLGSSDDLAESTNKIIAEVKQLETLTIGASETAFRKRKLNLRELQFSQFPELTLILFNMEWHTHAIKIPDFPVTFRKLNFDFIENDLFSDDSPDEDYWAEYAQLKLQVVAKKLSSSVKNCHISSATNVPVELVVRG</sequence>
<protein>
    <submittedName>
        <fullName evidence="1">Unnamed protein product</fullName>
    </submittedName>
</protein>
<name>A0ACB5SXV0_AMBMO</name>